<keyword evidence="2" id="KW-1185">Reference proteome</keyword>
<gene>
    <name evidence="1" type="ORF">GGR23_004228</name>
</gene>
<sequence>MLHIHADDFQNILSADPLVNMYRAAVAAVNQADDEDNEKAGEAYHAVIDQIGRAASTQDPVDVRGVIVRLGYVLGSIDRLVEATRADLETTEIVEEMEAHLRRSVNCLAKIGAVNIHGEGIGFHHV</sequence>
<comment type="caution">
    <text evidence="1">The sequence shown here is derived from an EMBL/GenBank/DDBJ whole genome shotgun (WGS) entry which is preliminary data.</text>
</comment>
<organism evidence="1 2">
    <name type="scientific">Gellertiella hungarica</name>
    <dbReference type="NCBI Taxonomy" id="1572859"/>
    <lineage>
        <taxon>Bacteria</taxon>
        <taxon>Pseudomonadati</taxon>
        <taxon>Pseudomonadota</taxon>
        <taxon>Alphaproteobacteria</taxon>
        <taxon>Hyphomicrobiales</taxon>
        <taxon>Rhizobiaceae</taxon>
        <taxon>Gellertiella</taxon>
    </lineage>
</organism>
<proteinExistence type="predicted"/>
<reference evidence="1 2" key="1">
    <citation type="submission" date="2020-08" db="EMBL/GenBank/DDBJ databases">
        <title>Genomic Encyclopedia of Type Strains, Phase IV (KMG-IV): sequencing the most valuable type-strain genomes for metagenomic binning, comparative biology and taxonomic classification.</title>
        <authorList>
            <person name="Goeker M."/>
        </authorList>
    </citation>
    <scope>NUCLEOTIDE SEQUENCE [LARGE SCALE GENOMIC DNA]</scope>
    <source>
        <strain evidence="1 2">DSM 29853</strain>
    </source>
</reference>
<protein>
    <submittedName>
        <fullName evidence="1">Uncharacterized protein</fullName>
    </submittedName>
</protein>
<dbReference type="AlphaFoldDB" id="A0A7W6J8Z5"/>
<dbReference type="EMBL" id="JACIEZ010000013">
    <property type="protein sequence ID" value="MBB4067001.1"/>
    <property type="molecule type" value="Genomic_DNA"/>
</dbReference>
<dbReference type="Proteomes" id="UP000528286">
    <property type="component" value="Unassembled WGS sequence"/>
</dbReference>
<evidence type="ECO:0000313" key="2">
    <source>
        <dbReference type="Proteomes" id="UP000528286"/>
    </source>
</evidence>
<name>A0A7W6J8Z5_9HYPH</name>
<accession>A0A7W6J8Z5</accession>
<evidence type="ECO:0000313" key="1">
    <source>
        <dbReference type="EMBL" id="MBB4067001.1"/>
    </source>
</evidence>
<dbReference type="RefSeq" id="WP_183368271.1">
    <property type="nucleotide sequence ID" value="NZ_JACIEZ010000013.1"/>
</dbReference>